<evidence type="ECO:0000259" key="6">
    <source>
        <dbReference type="PROSITE" id="PS50850"/>
    </source>
</evidence>
<feature type="transmembrane region" description="Helical" evidence="5">
    <location>
        <begin position="23"/>
        <end position="46"/>
    </location>
</feature>
<feature type="transmembrane region" description="Helical" evidence="5">
    <location>
        <begin position="224"/>
        <end position="247"/>
    </location>
</feature>
<feature type="transmembrane region" description="Helical" evidence="5">
    <location>
        <begin position="89"/>
        <end position="116"/>
    </location>
</feature>
<evidence type="ECO:0000256" key="2">
    <source>
        <dbReference type="ARBA" id="ARBA00022692"/>
    </source>
</evidence>
<keyword evidence="4 5" id="KW-0472">Membrane</keyword>
<feature type="transmembrane region" description="Helical" evidence="5">
    <location>
        <begin position="177"/>
        <end position="196"/>
    </location>
</feature>
<feature type="transmembrane region" description="Helical" evidence="5">
    <location>
        <begin position="285"/>
        <end position="303"/>
    </location>
</feature>
<evidence type="ECO:0000256" key="1">
    <source>
        <dbReference type="ARBA" id="ARBA00004651"/>
    </source>
</evidence>
<dbReference type="InterPro" id="IPR036259">
    <property type="entry name" value="MFS_trans_sf"/>
</dbReference>
<feature type="transmembrane region" description="Helical" evidence="5">
    <location>
        <begin position="309"/>
        <end position="335"/>
    </location>
</feature>
<evidence type="ECO:0000313" key="7">
    <source>
        <dbReference type="EMBL" id="GAA1998487.1"/>
    </source>
</evidence>
<keyword evidence="2 5" id="KW-0812">Transmembrane</keyword>
<dbReference type="InterPro" id="IPR052714">
    <property type="entry name" value="MFS_Exporter"/>
</dbReference>
<accession>A0ABN2T6E9</accession>
<dbReference type="Pfam" id="PF07690">
    <property type="entry name" value="MFS_1"/>
    <property type="match status" value="1"/>
</dbReference>
<dbReference type="SUPFAM" id="SSF103473">
    <property type="entry name" value="MFS general substrate transporter"/>
    <property type="match status" value="1"/>
</dbReference>
<evidence type="ECO:0000256" key="5">
    <source>
        <dbReference type="SAM" id="Phobius"/>
    </source>
</evidence>
<organism evidence="7 8">
    <name type="scientific">Brevibacterium samyangense</name>
    <dbReference type="NCBI Taxonomy" id="366888"/>
    <lineage>
        <taxon>Bacteria</taxon>
        <taxon>Bacillati</taxon>
        <taxon>Actinomycetota</taxon>
        <taxon>Actinomycetes</taxon>
        <taxon>Micrococcales</taxon>
        <taxon>Brevibacteriaceae</taxon>
        <taxon>Brevibacterium</taxon>
    </lineage>
</organism>
<feature type="transmembrane region" description="Helical" evidence="5">
    <location>
        <begin position="372"/>
        <end position="392"/>
    </location>
</feature>
<gene>
    <name evidence="7" type="ORF">GCM10009755_02220</name>
</gene>
<dbReference type="InterPro" id="IPR011701">
    <property type="entry name" value="MFS"/>
</dbReference>
<feature type="domain" description="Major facilitator superfamily (MFS) profile" evidence="6">
    <location>
        <begin position="23"/>
        <end position="397"/>
    </location>
</feature>
<feature type="transmembrane region" description="Helical" evidence="5">
    <location>
        <begin position="253"/>
        <end position="273"/>
    </location>
</feature>
<keyword evidence="3 5" id="KW-1133">Transmembrane helix</keyword>
<comment type="caution">
    <text evidence="7">The sequence shown here is derived from an EMBL/GenBank/DDBJ whole genome shotgun (WGS) entry which is preliminary data.</text>
</comment>
<dbReference type="PROSITE" id="PS50850">
    <property type="entry name" value="MFS"/>
    <property type="match status" value="1"/>
</dbReference>
<feature type="transmembrane region" description="Helical" evidence="5">
    <location>
        <begin position="122"/>
        <end position="139"/>
    </location>
</feature>
<dbReference type="PANTHER" id="PTHR23531">
    <property type="entry name" value="QUINOLENE RESISTANCE PROTEIN NORA"/>
    <property type="match status" value="1"/>
</dbReference>
<feature type="transmembrane region" description="Helical" evidence="5">
    <location>
        <begin position="58"/>
        <end position="77"/>
    </location>
</feature>
<comment type="subcellular location">
    <subcellularLocation>
        <location evidence="1">Cell membrane</location>
        <topology evidence="1">Multi-pass membrane protein</topology>
    </subcellularLocation>
</comment>
<dbReference type="Gene3D" id="1.20.1250.20">
    <property type="entry name" value="MFS general substrate transporter like domains"/>
    <property type="match status" value="1"/>
</dbReference>
<evidence type="ECO:0000256" key="3">
    <source>
        <dbReference type="ARBA" id="ARBA00022989"/>
    </source>
</evidence>
<dbReference type="RefSeq" id="WP_344306188.1">
    <property type="nucleotide sequence ID" value="NZ_BAAANO010000003.1"/>
</dbReference>
<dbReference type="PANTHER" id="PTHR23531:SF1">
    <property type="entry name" value="QUINOLENE RESISTANCE PROTEIN NORA"/>
    <property type="match status" value="1"/>
</dbReference>
<dbReference type="InterPro" id="IPR020846">
    <property type="entry name" value="MFS_dom"/>
</dbReference>
<dbReference type="CDD" id="cd17489">
    <property type="entry name" value="MFS_YfcJ_like"/>
    <property type="match status" value="1"/>
</dbReference>
<proteinExistence type="predicted"/>
<sequence>MRRSPGDHDGGDGSPQAIWTKDFVLAFGFAAFLAFIFYLLVTAMAGFAVHEFAASDTVSGFAATGFVVGALGARMFVGPLMDVVGRYRMMLIGAIASVVLVALYAFVPSVTLLIVLRLLHGLAYGIAHTTISAAVQSLIPANRRAEGTGYFMTSTVLATAFGPLLAVVLVNGPGYDALFLVATVFAVLGLAVVLLMRLPRVERKRFSFAALNPRGLFDKDGVRMGLVMTLGGIAYSSIMAFLAGYVTDLGMPNAASVFFLVFALATVICRVFLGKVQDARGDNVVIYPLFLVYAGSLLIVSFAHGWFAIVLAGLLAGTGWGTLMSGIQAIAVRAAGPARTGIATSSFFFMLDLGFGLGPILLGLVSDSFGMAGMYRVAAGIVVLAGVLYVLVHGRFQGGGAAGRTREVL</sequence>
<keyword evidence="8" id="KW-1185">Reference proteome</keyword>
<reference evidence="7 8" key="1">
    <citation type="journal article" date="2019" name="Int. J. Syst. Evol. Microbiol.">
        <title>The Global Catalogue of Microorganisms (GCM) 10K type strain sequencing project: providing services to taxonomists for standard genome sequencing and annotation.</title>
        <authorList>
            <consortium name="The Broad Institute Genomics Platform"/>
            <consortium name="The Broad Institute Genome Sequencing Center for Infectious Disease"/>
            <person name="Wu L."/>
            <person name="Ma J."/>
        </authorList>
    </citation>
    <scope>NUCLEOTIDE SEQUENCE [LARGE SCALE GENOMIC DNA]</scope>
    <source>
        <strain evidence="7 8">JCM 14546</strain>
    </source>
</reference>
<protein>
    <submittedName>
        <fullName evidence="7">MFS transporter</fullName>
    </submittedName>
</protein>
<evidence type="ECO:0000256" key="4">
    <source>
        <dbReference type="ARBA" id="ARBA00023136"/>
    </source>
</evidence>
<dbReference type="EMBL" id="BAAANO010000003">
    <property type="protein sequence ID" value="GAA1998487.1"/>
    <property type="molecule type" value="Genomic_DNA"/>
</dbReference>
<feature type="transmembrane region" description="Helical" evidence="5">
    <location>
        <begin position="151"/>
        <end position="171"/>
    </location>
</feature>
<name>A0ABN2T6E9_9MICO</name>
<evidence type="ECO:0000313" key="8">
    <source>
        <dbReference type="Proteomes" id="UP001500755"/>
    </source>
</evidence>
<dbReference type="Proteomes" id="UP001500755">
    <property type="component" value="Unassembled WGS sequence"/>
</dbReference>
<feature type="transmembrane region" description="Helical" evidence="5">
    <location>
        <begin position="347"/>
        <end position="366"/>
    </location>
</feature>